<keyword evidence="1" id="KW-0378">Hydrolase</keyword>
<dbReference type="PANTHER" id="PTHR33630">
    <property type="entry name" value="CUTINASE RV1984C-RELATED-RELATED"/>
    <property type="match status" value="1"/>
</dbReference>
<sequence>MLTILLSLLLLITSVIAEGCDVPINFTCASGAHVIVVRGSLELQGPGIIGTVAQQIMTRIPDSDMTSLRYPAIYEPYKPSQIEGVGALVLVIWQYVAFCPDTKMILLGFSQGAHVIADVVCGTSSVGFPVTEPQPLSISSKIAAIVLMGDPSTTRGQSFHIGSSNGDGIFPRSRPEGCDCVAGKMVSFCDAGDPFCEAGGHDLRTHMGYVTTYGHYAADFAVSMFHGA</sequence>
<dbReference type="SUPFAM" id="SSF53474">
    <property type="entry name" value="alpha/beta-Hydrolases"/>
    <property type="match status" value="1"/>
</dbReference>
<protein>
    <submittedName>
        <fullName evidence="4">Acetylxylan esterase</fullName>
    </submittedName>
</protein>
<dbReference type="InterPro" id="IPR000675">
    <property type="entry name" value="Cutinase/axe"/>
</dbReference>
<name>A0A8H5U516_FUSHE</name>
<accession>A0A8H5U516</accession>
<dbReference type="EMBL" id="JAAGWQ010000003">
    <property type="protein sequence ID" value="KAF5680864.1"/>
    <property type="molecule type" value="Genomic_DNA"/>
</dbReference>
<feature type="signal peptide" evidence="3">
    <location>
        <begin position="1"/>
        <end position="17"/>
    </location>
</feature>
<evidence type="ECO:0000313" key="5">
    <source>
        <dbReference type="Proteomes" id="UP000567885"/>
    </source>
</evidence>
<dbReference type="PANTHER" id="PTHR33630:SF9">
    <property type="entry name" value="CUTINASE 4"/>
    <property type="match status" value="1"/>
</dbReference>
<dbReference type="AlphaFoldDB" id="A0A8H5U516"/>
<proteinExistence type="predicted"/>
<comment type="caution">
    <text evidence="4">The sequence shown here is derived from an EMBL/GenBank/DDBJ whole genome shotgun (WGS) entry which is preliminary data.</text>
</comment>
<dbReference type="OrthoDB" id="6020543at2759"/>
<evidence type="ECO:0000256" key="3">
    <source>
        <dbReference type="SAM" id="SignalP"/>
    </source>
</evidence>
<evidence type="ECO:0000313" key="4">
    <source>
        <dbReference type="EMBL" id="KAF5680864.1"/>
    </source>
</evidence>
<evidence type="ECO:0000256" key="1">
    <source>
        <dbReference type="ARBA" id="ARBA00022801"/>
    </source>
</evidence>
<dbReference type="Proteomes" id="UP000567885">
    <property type="component" value="Unassembled WGS sequence"/>
</dbReference>
<organism evidence="4 5">
    <name type="scientific">Fusarium heterosporum</name>
    <dbReference type="NCBI Taxonomy" id="42747"/>
    <lineage>
        <taxon>Eukaryota</taxon>
        <taxon>Fungi</taxon>
        <taxon>Dikarya</taxon>
        <taxon>Ascomycota</taxon>
        <taxon>Pezizomycotina</taxon>
        <taxon>Sordariomycetes</taxon>
        <taxon>Hypocreomycetidae</taxon>
        <taxon>Hypocreales</taxon>
        <taxon>Nectriaceae</taxon>
        <taxon>Fusarium</taxon>
        <taxon>Fusarium heterosporum species complex</taxon>
    </lineage>
</organism>
<dbReference type="Pfam" id="PF01083">
    <property type="entry name" value="Cutinase"/>
    <property type="match status" value="1"/>
</dbReference>
<dbReference type="InterPro" id="IPR029058">
    <property type="entry name" value="AB_hydrolase_fold"/>
</dbReference>
<keyword evidence="3" id="KW-0732">Signal</keyword>
<dbReference type="Gene3D" id="3.40.50.1820">
    <property type="entry name" value="alpha/beta hydrolase"/>
    <property type="match status" value="1"/>
</dbReference>
<reference evidence="4 5" key="1">
    <citation type="submission" date="2020-05" db="EMBL/GenBank/DDBJ databases">
        <title>Identification and distribution of gene clusters putatively required for synthesis of sphingolipid metabolism inhibitors in phylogenetically diverse species of the filamentous fungus Fusarium.</title>
        <authorList>
            <person name="Kim H.-S."/>
            <person name="Busman M."/>
            <person name="Brown D.W."/>
            <person name="Divon H."/>
            <person name="Uhlig S."/>
            <person name="Proctor R.H."/>
        </authorList>
    </citation>
    <scope>NUCLEOTIDE SEQUENCE [LARGE SCALE GENOMIC DNA]</scope>
    <source>
        <strain evidence="4 5">NRRL 20693</strain>
    </source>
</reference>
<dbReference type="SMART" id="SM01110">
    <property type="entry name" value="Cutinase"/>
    <property type="match status" value="1"/>
</dbReference>
<keyword evidence="2" id="KW-1015">Disulfide bond</keyword>
<keyword evidence="5" id="KW-1185">Reference proteome</keyword>
<gene>
    <name evidence="4" type="ORF">FHETE_252</name>
</gene>
<dbReference type="GO" id="GO:0052689">
    <property type="term" value="F:carboxylic ester hydrolase activity"/>
    <property type="evidence" value="ECO:0007669"/>
    <property type="project" value="UniProtKB-ARBA"/>
</dbReference>
<feature type="chain" id="PRO_5034150375" evidence="3">
    <location>
        <begin position="18"/>
        <end position="228"/>
    </location>
</feature>
<evidence type="ECO:0000256" key="2">
    <source>
        <dbReference type="ARBA" id="ARBA00023157"/>
    </source>
</evidence>